<name>A0A183JLS3_9TREM</name>
<evidence type="ECO:0000313" key="4">
    <source>
        <dbReference type="WBParaSite" id="SCUD_0000365401-mRNA-1"/>
    </source>
</evidence>
<reference evidence="4" key="1">
    <citation type="submission" date="2016-06" db="UniProtKB">
        <authorList>
            <consortium name="WormBaseParasite"/>
        </authorList>
    </citation>
    <scope>IDENTIFICATION</scope>
</reference>
<accession>A0A183JLS3</accession>
<proteinExistence type="predicted"/>
<dbReference type="Proteomes" id="UP000279833">
    <property type="component" value="Unassembled WGS sequence"/>
</dbReference>
<dbReference type="WBParaSite" id="SCUD_0000365401-mRNA-1">
    <property type="protein sequence ID" value="SCUD_0000365401-mRNA-1"/>
    <property type="gene ID" value="SCUD_0000365401"/>
</dbReference>
<protein>
    <submittedName>
        <fullName evidence="2 4">Uncharacterized protein</fullName>
    </submittedName>
</protein>
<feature type="coiled-coil region" evidence="1">
    <location>
        <begin position="9"/>
        <end position="36"/>
    </location>
</feature>
<evidence type="ECO:0000313" key="2">
    <source>
        <dbReference type="EMBL" id="VDO83520.1"/>
    </source>
</evidence>
<evidence type="ECO:0000256" key="1">
    <source>
        <dbReference type="SAM" id="Coils"/>
    </source>
</evidence>
<gene>
    <name evidence="2" type="ORF">SCUD_LOCUS3654</name>
</gene>
<organism evidence="4">
    <name type="scientific">Schistosoma curassoni</name>
    <dbReference type="NCBI Taxonomy" id="6186"/>
    <lineage>
        <taxon>Eukaryota</taxon>
        <taxon>Metazoa</taxon>
        <taxon>Spiralia</taxon>
        <taxon>Lophotrochozoa</taxon>
        <taxon>Platyhelminthes</taxon>
        <taxon>Trematoda</taxon>
        <taxon>Digenea</taxon>
        <taxon>Strigeidida</taxon>
        <taxon>Schistosomatoidea</taxon>
        <taxon>Schistosomatidae</taxon>
        <taxon>Schistosoma</taxon>
    </lineage>
</organism>
<sequence length="113" mass="13296">MRGRQAMRKERVRQYYQALLNRLDEVKRNEASLRRSQLYSETVKSSHVPGGGPFNDAVVNRRMEKVFEYKILSKILIQRLTILQNLGIETWSFPENCTNKEINTSNKYLSTDE</sequence>
<dbReference type="STRING" id="6186.A0A183JLS3"/>
<keyword evidence="1" id="KW-0175">Coiled coil</keyword>
<keyword evidence="3" id="KW-1185">Reference proteome</keyword>
<dbReference type="EMBL" id="UZAK01004267">
    <property type="protein sequence ID" value="VDO83520.1"/>
    <property type="molecule type" value="Genomic_DNA"/>
</dbReference>
<dbReference type="AlphaFoldDB" id="A0A183JLS3"/>
<reference evidence="2 3" key="2">
    <citation type="submission" date="2018-11" db="EMBL/GenBank/DDBJ databases">
        <authorList>
            <consortium name="Pathogen Informatics"/>
        </authorList>
    </citation>
    <scope>NUCLEOTIDE SEQUENCE [LARGE SCALE GENOMIC DNA]</scope>
    <source>
        <strain evidence="2">Dakar</strain>
        <strain evidence="3">Dakar, Senegal</strain>
    </source>
</reference>
<evidence type="ECO:0000313" key="3">
    <source>
        <dbReference type="Proteomes" id="UP000279833"/>
    </source>
</evidence>